<sequence length="136" mass="14615">MNVWFRLIVTRVLRVATHVVLSGDDVDSMLANEKGPRLEVAEAIGRAMAVEGLSLPYRDADALALLSVRTQRRPVDLSVAGTALRLSDGRMALTIGNGSTVESRGPRLCVVTEPDAARYVDAYRLPGVRLLDGATA</sequence>
<dbReference type="OrthoDB" id="13696at10239"/>
<keyword evidence="2" id="KW-1185">Reference proteome</keyword>
<protein>
    <submittedName>
        <fullName evidence="1">Uncharacterized protein</fullName>
    </submittedName>
</protein>
<proteinExistence type="predicted"/>
<dbReference type="Proteomes" id="UP000226267">
    <property type="component" value="Segment"/>
</dbReference>
<accession>A0A0M3UKQ9</accession>
<dbReference type="EMBL" id="KT365401">
    <property type="protein sequence ID" value="ALF01231.1"/>
    <property type="molecule type" value="Genomic_DNA"/>
</dbReference>
<evidence type="ECO:0000313" key="2">
    <source>
        <dbReference type="Proteomes" id="UP000226267"/>
    </source>
</evidence>
<reference evidence="1 2" key="1">
    <citation type="submission" date="2015-08" db="EMBL/GenBank/DDBJ databases">
        <authorList>
            <person name="London S.C."/>
            <person name="Barrett N.A."/>
            <person name="Buerkert T.R."/>
            <person name="Cautela J.A."/>
            <person name="Egan M.S."/>
            <person name="Erb J.E."/>
            <person name="Garrigan K.E."/>
            <person name="Hagan D.J."/>
            <person name="Hartwell M.C."/>
            <person name="Hyduchak K.M."/>
            <person name="Jacob A.E."/>
            <person name="Lamey M.E."/>
            <person name="Lindemann J.M."/>
            <person name="Martynyuk T."/>
            <person name="Mele F.E."/>
            <person name="Menninger J.E."/>
            <person name="Nabua C.T."/>
            <person name="Napoli C.K."/>
            <person name="Santiago L.M."/>
            <person name="Sweetman A.T."/>
            <person name="Weinstein J.L."/>
            <person name="Denigris D.M."/>
            <person name="King-Smith C."/>
            <person name="Lee-Soety J.Y."/>
            <person name="Delesalle V.A."/>
            <person name="Bradley K.W."/>
            <person name="Asai D.J."/>
            <person name="Bowman C.A."/>
            <person name="Russell D.A."/>
            <person name="Pope W.H."/>
            <person name="Jacobs-Sera D."/>
            <person name="Hendrix R.W."/>
            <person name="Hatfull G.F."/>
        </authorList>
    </citation>
    <scope>NUCLEOTIDE SEQUENCE [LARGE SCALE GENOMIC DNA]</scope>
</reference>
<name>A0A0M3UKQ9_9CAUD</name>
<gene>
    <name evidence="1" type="ORF">SEA_BRENT_20</name>
</gene>
<organism evidence="1 2">
    <name type="scientific">Arthrobacter phage Brent</name>
    <dbReference type="NCBI Taxonomy" id="1701798"/>
    <lineage>
        <taxon>Viruses</taxon>
        <taxon>Duplodnaviria</taxon>
        <taxon>Heunggongvirae</taxon>
        <taxon>Uroviricota</taxon>
        <taxon>Caudoviricetes</taxon>
        <taxon>Berryhillviridae</taxon>
        <taxon>Jawnskivirus</taxon>
        <taxon>Jawnskivirus brent</taxon>
        <taxon>Marthavirus brent</taxon>
    </lineage>
</organism>
<evidence type="ECO:0000313" key="1">
    <source>
        <dbReference type="EMBL" id="ALF01231.1"/>
    </source>
</evidence>